<protein>
    <submittedName>
        <fullName evidence="2">Uncharacterized protein</fullName>
    </submittedName>
</protein>
<dbReference type="AlphaFoldDB" id="A0A061HYV5"/>
<accession>A0A061HYV5</accession>
<feature type="transmembrane region" description="Helical" evidence="1">
    <location>
        <begin position="12"/>
        <end position="32"/>
    </location>
</feature>
<organism evidence="2 3">
    <name type="scientific">Cricetulus griseus</name>
    <name type="common">Chinese hamster</name>
    <name type="synonym">Cricetulus barabensis griseus</name>
    <dbReference type="NCBI Taxonomy" id="10029"/>
    <lineage>
        <taxon>Eukaryota</taxon>
        <taxon>Metazoa</taxon>
        <taxon>Chordata</taxon>
        <taxon>Craniata</taxon>
        <taxon>Vertebrata</taxon>
        <taxon>Euteleostomi</taxon>
        <taxon>Mammalia</taxon>
        <taxon>Eutheria</taxon>
        <taxon>Euarchontoglires</taxon>
        <taxon>Glires</taxon>
        <taxon>Rodentia</taxon>
        <taxon>Myomorpha</taxon>
        <taxon>Muroidea</taxon>
        <taxon>Cricetidae</taxon>
        <taxon>Cricetinae</taxon>
        <taxon>Cricetulus</taxon>
    </lineage>
</organism>
<dbReference type="Proteomes" id="UP000030759">
    <property type="component" value="Unassembled WGS sequence"/>
</dbReference>
<keyword evidence="1" id="KW-0472">Membrane</keyword>
<evidence type="ECO:0000256" key="1">
    <source>
        <dbReference type="SAM" id="Phobius"/>
    </source>
</evidence>
<sequence>MKPVVVVTVMKVVKKMVVVVVIVTVTVIGVLVNVKMKLMLMDADEDKDAEDGDNGGSGDDDTFGGVTKVAVVTVDEACSTSHLETSTHQLMGHTS</sequence>
<keyword evidence="1" id="KW-1133">Transmembrane helix</keyword>
<dbReference type="EMBL" id="KE680360">
    <property type="protein sequence ID" value="ERE72597.1"/>
    <property type="molecule type" value="Genomic_DNA"/>
</dbReference>
<name>A0A061HYV5_CRIGR</name>
<proteinExistence type="predicted"/>
<gene>
    <name evidence="2" type="ORF">H671_5g14910</name>
</gene>
<reference evidence="3" key="1">
    <citation type="journal article" date="2013" name="Nat. Biotechnol.">
        <title>Chinese hamster genome sequenced from sorted chromosomes.</title>
        <authorList>
            <person name="Brinkrolf K."/>
            <person name="Rupp O."/>
            <person name="Laux H."/>
            <person name="Kollin F."/>
            <person name="Ernst W."/>
            <person name="Linke B."/>
            <person name="Kofler R."/>
            <person name="Romand S."/>
            <person name="Hesse F."/>
            <person name="Budach W.E."/>
            <person name="Galosy S."/>
            <person name="Muller D."/>
            <person name="Noll T."/>
            <person name="Wienberg J."/>
            <person name="Jostock T."/>
            <person name="Leonard M."/>
            <person name="Grillari J."/>
            <person name="Tauch A."/>
            <person name="Goesmann A."/>
            <person name="Helk B."/>
            <person name="Mott J.E."/>
            <person name="Puhler A."/>
            <person name="Borth N."/>
        </authorList>
    </citation>
    <scope>NUCLEOTIDE SEQUENCE [LARGE SCALE GENOMIC DNA]</scope>
    <source>
        <strain evidence="3">17A/GY</strain>
    </source>
</reference>
<evidence type="ECO:0000313" key="3">
    <source>
        <dbReference type="Proteomes" id="UP000030759"/>
    </source>
</evidence>
<evidence type="ECO:0000313" key="2">
    <source>
        <dbReference type="EMBL" id="ERE72597.1"/>
    </source>
</evidence>
<keyword evidence="1" id="KW-0812">Transmembrane</keyword>